<dbReference type="AlphaFoldDB" id="D0NCK5"/>
<feature type="chain" id="PRO_5044973906" description="RxLR effector protein" evidence="5">
    <location>
        <begin position="21"/>
        <end position="90"/>
    </location>
</feature>
<keyword evidence="7" id="KW-1185">Reference proteome</keyword>
<evidence type="ECO:0000256" key="3">
    <source>
        <dbReference type="ARBA" id="ARBA00022525"/>
    </source>
</evidence>
<dbReference type="InterPro" id="IPR031825">
    <property type="entry name" value="RXLR"/>
</dbReference>
<evidence type="ECO:0000313" key="7">
    <source>
        <dbReference type="Proteomes" id="UP000006643"/>
    </source>
</evidence>
<evidence type="ECO:0000313" key="6">
    <source>
        <dbReference type="EMBL" id="EEY55719.1"/>
    </source>
</evidence>
<proteinExistence type="inferred from homology"/>
<sequence length="90" mass="9795">MRVRFILCAVPTIIAGFVNGISTAGTVDLDMLASPHDVVQNSAAAVDHATNNAHRLLRKHEPTHDGAELEKYSGNEERDLWGAFKGLLSR</sequence>
<accession>D0NCK5</accession>
<gene>
    <name evidence="6" type="ORF">PITG_09685</name>
</gene>
<keyword evidence="4 5" id="KW-0732">Signal</keyword>
<feature type="signal peptide" evidence="5">
    <location>
        <begin position="1"/>
        <end position="20"/>
    </location>
</feature>
<evidence type="ECO:0000256" key="2">
    <source>
        <dbReference type="ARBA" id="ARBA00010400"/>
    </source>
</evidence>
<dbReference type="GeneID" id="9470318"/>
<evidence type="ECO:0000256" key="1">
    <source>
        <dbReference type="ARBA" id="ARBA00004613"/>
    </source>
</evidence>
<dbReference type="InParanoid" id="D0NCK5"/>
<organism evidence="6 7">
    <name type="scientific">Phytophthora infestans (strain T30-4)</name>
    <name type="common">Potato late blight agent</name>
    <dbReference type="NCBI Taxonomy" id="403677"/>
    <lineage>
        <taxon>Eukaryota</taxon>
        <taxon>Sar</taxon>
        <taxon>Stramenopiles</taxon>
        <taxon>Oomycota</taxon>
        <taxon>Peronosporomycetes</taxon>
        <taxon>Peronosporales</taxon>
        <taxon>Peronosporaceae</taxon>
        <taxon>Phytophthora</taxon>
    </lineage>
</organism>
<comment type="domain">
    <text evidence="5">The RxLR-dEER motif acts to carry the protein into the host cell cytoplasm through binding to cell surface phosphatidylinositol-3-phosphate.</text>
</comment>
<dbReference type="Pfam" id="PF16810">
    <property type="entry name" value="RXLR"/>
    <property type="match status" value="1"/>
</dbReference>
<dbReference type="VEuPathDB" id="FungiDB:PITG_09685"/>
<name>D0NCK5_PHYIT</name>
<comment type="function">
    <text evidence="5">Effector that suppresses plant defense responses during pathogen infection.</text>
</comment>
<protein>
    <recommendedName>
        <fullName evidence="5">RxLR effector protein</fullName>
    </recommendedName>
</protein>
<reference evidence="7" key="1">
    <citation type="journal article" date="2009" name="Nature">
        <title>Genome sequence and analysis of the Irish potato famine pathogen Phytophthora infestans.</title>
        <authorList>
            <consortium name="The Broad Institute Genome Sequencing Platform"/>
            <person name="Haas B.J."/>
            <person name="Kamoun S."/>
            <person name="Zody M.C."/>
            <person name="Jiang R.H."/>
            <person name="Handsaker R.E."/>
            <person name="Cano L.M."/>
            <person name="Grabherr M."/>
            <person name="Kodira C.D."/>
            <person name="Raffaele S."/>
            <person name="Torto-Alalibo T."/>
            <person name="Bozkurt T.O."/>
            <person name="Ah-Fong A.M."/>
            <person name="Alvarado L."/>
            <person name="Anderson V.L."/>
            <person name="Armstrong M.R."/>
            <person name="Avrova A."/>
            <person name="Baxter L."/>
            <person name="Beynon J."/>
            <person name="Boevink P.C."/>
            <person name="Bollmann S.R."/>
            <person name="Bos J.I."/>
            <person name="Bulone V."/>
            <person name="Cai G."/>
            <person name="Cakir C."/>
            <person name="Carrington J.C."/>
            <person name="Chawner M."/>
            <person name="Conti L."/>
            <person name="Costanzo S."/>
            <person name="Ewan R."/>
            <person name="Fahlgren N."/>
            <person name="Fischbach M.A."/>
            <person name="Fugelstad J."/>
            <person name="Gilroy E.M."/>
            <person name="Gnerre S."/>
            <person name="Green P.J."/>
            <person name="Grenville-Briggs L.J."/>
            <person name="Griffith J."/>
            <person name="Grunwald N.J."/>
            <person name="Horn K."/>
            <person name="Horner N.R."/>
            <person name="Hu C.H."/>
            <person name="Huitema E."/>
            <person name="Jeong D.H."/>
            <person name="Jones A.M."/>
            <person name="Jones J.D."/>
            <person name="Jones R.W."/>
            <person name="Karlsson E.K."/>
            <person name="Kunjeti S.G."/>
            <person name="Lamour K."/>
            <person name="Liu Z."/>
            <person name="Ma L."/>
            <person name="Maclean D."/>
            <person name="Chibucos M.C."/>
            <person name="McDonald H."/>
            <person name="McWalters J."/>
            <person name="Meijer H.J."/>
            <person name="Morgan W."/>
            <person name="Morris P.F."/>
            <person name="Munro C.A."/>
            <person name="O'Neill K."/>
            <person name="Ospina-Giraldo M."/>
            <person name="Pinzon A."/>
            <person name="Pritchard L."/>
            <person name="Ramsahoye B."/>
            <person name="Ren Q."/>
            <person name="Restrepo S."/>
            <person name="Roy S."/>
            <person name="Sadanandom A."/>
            <person name="Savidor A."/>
            <person name="Schornack S."/>
            <person name="Schwartz D.C."/>
            <person name="Schumann U.D."/>
            <person name="Schwessinger B."/>
            <person name="Seyer L."/>
            <person name="Sharpe T."/>
            <person name="Silvar C."/>
            <person name="Song J."/>
            <person name="Studholme D.J."/>
            <person name="Sykes S."/>
            <person name="Thines M."/>
            <person name="van de Vondervoort P.J."/>
            <person name="Phuntumart V."/>
            <person name="Wawra S."/>
            <person name="Weide R."/>
            <person name="Win J."/>
            <person name="Young C."/>
            <person name="Zhou S."/>
            <person name="Fry W."/>
            <person name="Meyers B.C."/>
            <person name="van West P."/>
            <person name="Ristaino J."/>
            <person name="Govers F."/>
            <person name="Birch P.R."/>
            <person name="Whisson S.C."/>
            <person name="Judelson H.S."/>
            <person name="Nusbaum C."/>
        </authorList>
    </citation>
    <scope>NUCLEOTIDE SEQUENCE [LARGE SCALE GENOMIC DNA]</scope>
    <source>
        <strain evidence="7">T30-4</strain>
    </source>
</reference>
<keyword evidence="3 5" id="KW-0964">Secreted</keyword>
<comment type="similarity">
    <text evidence="2 5">Belongs to the RxLR effector family.</text>
</comment>
<evidence type="ECO:0000256" key="4">
    <source>
        <dbReference type="ARBA" id="ARBA00022729"/>
    </source>
</evidence>
<evidence type="ECO:0000256" key="5">
    <source>
        <dbReference type="RuleBase" id="RU367124"/>
    </source>
</evidence>
<comment type="subcellular location">
    <subcellularLocation>
        <location evidence="1 5">Secreted</location>
    </subcellularLocation>
</comment>
<dbReference type="KEGG" id="pif:PITG_09685"/>
<dbReference type="EMBL" id="DS028132">
    <property type="protein sequence ID" value="EEY55719.1"/>
    <property type="molecule type" value="Genomic_DNA"/>
</dbReference>
<dbReference type="RefSeq" id="XP_002903295.1">
    <property type="nucleotide sequence ID" value="XM_002903249.1"/>
</dbReference>
<dbReference type="Proteomes" id="UP000006643">
    <property type="component" value="Unassembled WGS sequence"/>
</dbReference>
<dbReference type="HOGENOM" id="CLU_160340_0_0_1"/>